<keyword evidence="3" id="KW-1185">Reference proteome</keyword>
<dbReference type="EMBL" id="JPKZ01001177">
    <property type="protein sequence ID" value="KHN83615.1"/>
    <property type="molecule type" value="Genomic_DNA"/>
</dbReference>
<evidence type="ECO:0000313" key="3">
    <source>
        <dbReference type="Proteomes" id="UP000031036"/>
    </source>
</evidence>
<name>A0A0B2VRG4_TOXCA</name>
<evidence type="ECO:0000256" key="1">
    <source>
        <dbReference type="SAM" id="SignalP"/>
    </source>
</evidence>
<protein>
    <recommendedName>
        <fullName evidence="4">ZP domain-containing protein</fullName>
    </recommendedName>
</protein>
<organism evidence="2 3">
    <name type="scientific">Toxocara canis</name>
    <name type="common">Canine roundworm</name>
    <dbReference type="NCBI Taxonomy" id="6265"/>
    <lineage>
        <taxon>Eukaryota</taxon>
        <taxon>Metazoa</taxon>
        <taxon>Ecdysozoa</taxon>
        <taxon>Nematoda</taxon>
        <taxon>Chromadorea</taxon>
        <taxon>Rhabditida</taxon>
        <taxon>Spirurina</taxon>
        <taxon>Ascaridomorpha</taxon>
        <taxon>Ascaridoidea</taxon>
        <taxon>Toxocaridae</taxon>
        <taxon>Toxocara</taxon>
    </lineage>
</organism>
<dbReference type="AlphaFoldDB" id="A0A0B2VRG4"/>
<evidence type="ECO:0008006" key="4">
    <source>
        <dbReference type="Google" id="ProtNLM"/>
    </source>
</evidence>
<keyword evidence="1" id="KW-0732">Signal</keyword>
<sequence length="128" mass="13524">MAGRVQMGTWLIGVFRVASVVGGVEGPQPAVGGCLSSSQSKTLNSQLADLFTFACSYDSNSFRAELYASKPRITHNESAGSVGPKGIVQQLSPGCAVSSIQAEVMSNYDKLMFRYDVCVSVAGDYEDA</sequence>
<accession>A0A0B2VRG4</accession>
<feature type="signal peptide" evidence="1">
    <location>
        <begin position="1"/>
        <end position="22"/>
    </location>
</feature>
<comment type="caution">
    <text evidence="2">The sequence shown here is derived from an EMBL/GenBank/DDBJ whole genome shotgun (WGS) entry which is preliminary data.</text>
</comment>
<dbReference type="Proteomes" id="UP000031036">
    <property type="component" value="Unassembled WGS sequence"/>
</dbReference>
<evidence type="ECO:0000313" key="2">
    <source>
        <dbReference type="EMBL" id="KHN83615.1"/>
    </source>
</evidence>
<proteinExistence type="predicted"/>
<feature type="chain" id="PRO_5002077532" description="ZP domain-containing protein" evidence="1">
    <location>
        <begin position="23"/>
        <end position="128"/>
    </location>
</feature>
<gene>
    <name evidence="2" type="ORF">Tcan_17478</name>
</gene>
<reference evidence="2 3" key="1">
    <citation type="submission" date="2014-11" db="EMBL/GenBank/DDBJ databases">
        <title>Genetic blueprint of the zoonotic pathogen Toxocara canis.</title>
        <authorList>
            <person name="Zhu X.-Q."/>
            <person name="Korhonen P.K."/>
            <person name="Cai H."/>
            <person name="Young N.D."/>
            <person name="Nejsum P."/>
            <person name="von Samson-Himmelstjerna G."/>
            <person name="Boag P.R."/>
            <person name="Tan P."/>
            <person name="Li Q."/>
            <person name="Min J."/>
            <person name="Yang Y."/>
            <person name="Wang X."/>
            <person name="Fang X."/>
            <person name="Hall R.S."/>
            <person name="Hofmann A."/>
            <person name="Sternberg P.W."/>
            <person name="Jex A.R."/>
            <person name="Gasser R.B."/>
        </authorList>
    </citation>
    <scope>NUCLEOTIDE SEQUENCE [LARGE SCALE GENOMIC DNA]</scope>
    <source>
        <strain evidence="2">PN_DK_2014</strain>
    </source>
</reference>